<dbReference type="InterPro" id="IPR008456">
    <property type="entry name" value="Collagen-bd_dom"/>
</dbReference>
<comment type="caution">
    <text evidence="11">The sequence shown here is derived from an EMBL/GenBank/DDBJ whole genome shotgun (WGS) entry which is preliminary data.</text>
</comment>
<evidence type="ECO:0000256" key="3">
    <source>
        <dbReference type="ARBA" id="ARBA00022512"/>
    </source>
</evidence>
<evidence type="ECO:0000256" key="7">
    <source>
        <dbReference type="SAM" id="MobiDB-lite"/>
    </source>
</evidence>
<feature type="region of interest" description="Disordered" evidence="7">
    <location>
        <begin position="1209"/>
        <end position="1228"/>
    </location>
</feature>
<sequence length="1261" mass="135893">MMKKRLAAILVIILLFSQWNFGPGFTNEVQAAGIEADTDIITSVTMAVYNKDGQTVTDAVYEQGSKVQLDYTWALQDGHSYKAGDTFTFKLPEQFKLFNDIGPLPLVIGGNEVGYFVVKEATHETVMTFNDYIETHAGVHGTIQVKTEFDKQTITGSTKQEIVFPINGGPYVVTVNFKPNTTSLIEKSGTPAGYNAKNIDWTLQVNKSLKSITNAVISDPMPAGLGDPANIKVYELKVNLDGTATQGPLLDSSQYTANVVDGVLDIQFVASPITGAYEITYTTEITDRNVTSFVNTGTLKGDNQSAVSASATVNVQYGEPLEKEVTKYDPASQTISWAIKYNYNEKSIAQSKAWVKDLFDDAHKLVDGSIKVYPVTLDLSGKETKGAELSASDYTVTTASDTGKNGFQLNFKNAVSSAYKIEYQTKAADRVDGDQTIHNTVTSDTHTDNAEQNTHQVIINKNKGAVDYLNKTVEWEIIINDDKYDMYDVVLKDSFTQGGLKFIPGTLVIKNSSGNVVPASEYEVIYTTPVKENNGFEVKFDGPITEKHTITYKTEFNNDWLNYDWRDPAKAASFINKGEIYWKESAISTDVLTRTDSATFNPRDEAKNNGFKNGSYNAITKEITWIIGVNYNGKTIANAEVVDTLPAGDGQVLVKDSVKVLNMEIGTNGDPKQGTSVNESEYTITEGNPLRVKFNNSITKPYYIVFKTTLDGQLIDTTFNNTAKLLDGVKAESKVLKASVNVPKSGEYVHKEGTQSGGKINWKININRNQSVVKKAKLTDEPSGNQILLADSFHLFSTKVAVNGDISKSTELAKGTDYTLDITTDDDTGKQTFVLSFTKDIDTAYILEYQSLIVANNGDKVTNTVKLEGENVKVVSKETSEEVIVGVSSGSGTGDGTRKILTVKKVDETNPSKLLSGATFELYRLSGTDRALVKTIVTGTEGTAVFKNLWAGKYILIETAAPAGYILDSTEHPVTLDSDTTLDFKNKLMATATPAPTATPVPTVKPTPTPTTAPTATPTPTTAPTTIPTTAPTTIPTTAPTTAPTPVPTPVTTETPVIPWTPTTPSSTPTSVPGVIVTSEPSPTPGVTTAPTPEATATPAATSTPAVEPTTEPTAVPSEPAATSTPVVKQETTTEEVPIEGEIPLGGIPSIGEQPAHGKVTFTDNGKWIYTPDPGFIGKDKFTIIVTDEDGNEEETEIEIIVEEIPLGTVTDEPGNGKGKGNKSAILPQTGEESPLPLYLAGAALVILGLVLTRKFKRAKP</sequence>
<evidence type="ECO:0000313" key="11">
    <source>
        <dbReference type="EMBL" id="GGF81857.1"/>
    </source>
</evidence>
<dbReference type="InterPro" id="IPR011252">
    <property type="entry name" value="Fibrogen-bd_dom1"/>
</dbReference>
<dbReference type="InterPro" id="IPR041033">
    <property type="entry name" value="SpaA_PFL_dom_1"/>
</dbReference>
<dbReference type="Pfam" id="PF17961">
    <property type="entry name" value="Big_8"/>
    <property type="match status" value="1"/>
</dbReference>
<dbReference type="Gene3D" id="2.60.40.3440">
    <property type="match status" value="1"/>
</dbReference>
<proteinExistence type="inferred from homology"/>
<dbReference type="Pfam" id="PF17963">
    <property type="entry name" value="Big_9"/>
    <property type="match status" value="1"/>
</dbReference>
<dbReference type="SUPFAM" id="SSF49478">
    <property type="entry name" value="Cna protein B-type domain"/>
    <property type="match status" value="1"/>
</dbReference>
<evidence type="ECO:0000256" key="2">
    <source>
        <dbReference type="ARBA" id="ARBA00007257"/>
    </source>
</evidence>
<dbReference type="RefSeq" id="WP_189025867.1">
    <property type="nucleotide sequence ID" value="NZ_BMKR01000010.1"/>
</dbReference>
<dbReference type="GO" id="GO:0007155">
    <property type="term" value="P:cell adhesion"/>
    <property type="evidence" value="ECO:0007669"/>
    <property type="project" value="InterPro"/>
</dbReference>
<dbReference type="PROSITE" id="PS50847">
    <property type="entry name" value="GRAM_POS_ANCHORING"/>
    <property type="match status" value="1"/>
</dbReference>
<dbReference type="Gene3D" id="2.60.40.10">
    <property type="entry name" value="Immunoglobulins"/>
    <property type="match status" value="1"/>
</dbReference>
<evidence type="ECO:0000256" key="6">
    <source>
        <dbReference type="ARBA" id="ARBA00023088"/>
    </source>
</evidence>
<keyword evidence="8" id="KW-0812">Transmembrane</keyword>
<dbReference type="PANTHER" id="PTHR36108:SF13">
    <property type="entry name" value="COLOSSIN-B-RELATED"/>
    <property type="match status" value="1"/>
</dbReference>
<dbReference type="GO" id="GO:0005518">
    <property type="term" value="F:collagen binding"/>
    <property type="evidence" value="ECO:0007669"/>
    <property type="project" value="InterPro"/>
</dbReference>
<keyword evidence="4" id="KW-0964">Secreted</keyword>
<keyword evidence="8" id="KW-1133">Transmembrane helix</keyword>
<protein>
    <recommendedName>
        <fullName evidence="10">Gram-positive cocci surface proteins LPxTG domain-containing protein</fullName>
    </recommendedName>
</protein>
<evidence type="ECO:0000259" key="10">
    <source>
        <dbReference type="PROSITE" id="PS50847"/>
    </source>
</evidence>
<dbReference type="AlphaFoldDB" id="A0A917FIR9"/>
<feature type="region of interest" description="Disordered" evidence="7">
    <location>
        <begin position="993"/>
        <end position="1135"/>
    </location>
</feature>
<comment type="similarity">
    <text evidence="2">Belongs to the serine-aspartate repeat-containing protein (SDr) family.</text>
</comment>
<evidence type="ECO:0000256" key="4">
    <source>
        <dbReference type="ARBA" id="ARBA00022525"/>
    </source>
</evidence>
<dbReference type="InterPro" id="IPR041171">
    <property type="entry name" value="SDR_Ig"/>
</dbReference>
<feature type="chain" id="PRO_5039390507" description="Gram-positive cocci surface proteins LPxTG domain-containing protein" evidence="9">
    <location>
        <begin position="22"/>
        <end position="1261"/>
    </location>
</feature>
<dbReference type="NCBIfam" id="TIGR01167">
    <property type="entry name" value="LPXTG_anchor"/>
    <property type="match status" value="1"/>
</dbReference>
<dbReference type="PANTHER" id="PTHR36108">
    <property type="entry name" value="COLOSSIN-B-RELATED"/>
    <property type="match status" value="1"/>
</dbReference>
<feature type="domain" description="Gram-positive cocci surface proteins LPxTG" evidence="10">
    <location>
        <begin position="1227"/>
        <end position="1261"/>
    </location>
</feature>
<dbReference type="Gene3D" id="2.60.40.740">
    <property type="match status" value="5"/>
</dbReference>
<feature type="signal peptide" evidence="9">
    <location>
        <begin position="1"/>
        <end position="21"/>
    </location>
</feature>
<evidence type="ECO:0000256" key="5">
    <source>
        <dbReference type="ARBA" id="ARBA00022729"/>
    </source>
</evidence>
<keyword evidence="3" id="KW-0134">Cell wall</keyword>
<dbReference type="SUPFAM" id="SSF49401">
    <property type="entry name" value="Bacterial adhesins"/>
    <property type="match status" value="6"/>
</dbReference>
<feature type="compositionally biased region" description="Low complexity" evidence="7">
    <location>
        <begin position="1050"/>
        <end position="1126"/>
    </location>
</feature>
<dbReference type="Pfam" id="PF05737">
    <property type="entry name" value="Collagen_bind"/>
    <property type="match status" value="5"/>
</dbReference>
<dbReference type="InterPro" id="IPR008966">
    <property type="entry name" value="Adhesion_dom_sf"/>
</dbReference>
<feature type="compositionally biased region" description="Low complexity" evidence="7">
    <location>
        <begin position="1012"/>
        <end position="1042"/>
    </location>
</feature>
<name>A0A917FIR9_9BACL</name>
<accession>A0A917FIR9</accession>
<keyword evidence="8" id="KW-0472">Membrane</keyword>
<reference evidence="11" key="1">
    <citation type="journal article" date="2014" name="Int. J. Syst. Evol. Microbiol.">
        <title>Complete genome sequence of Corynebacterium casei LMG S-19264T (=DSM 44701T), isolated from a smear-ripened cheese.</title>
        <authorList>
            <consortium name="US DOE Joint Genome Institute (JGI-PGF)"/>
            <person name="Walter F."/>
            <person name="Albersmeier A."/>
            <person name="Kalinowski J."/>
            <person name="Ruckert C."/>
        </authorList>
    </citation>
    <scope>NUCLEOTIDE SEQUENCE</scope>
    <source>
        <strain evidence="11">CGMCC 1.16134</strain>
    </source>
</reference>
<feature type="compositionally biased region" description="Pro residues" evidence="7">
    <location>
        <begin position="997"/>
        <end position="1011"/>
    </location>
</feature>
<comment type="subcellular location">
    <subcellularLocation>
        <location evidence="1">Secreted</location>
        <location evidence="1">Cell wall</location>
        <topology evidence="1">Peptidoglycan-anchor</topology>
    </subcellularLocation>
</comment>
<dbReference type="InterPro" id="IPR019931">
    <property type="entry name" value="LPXTG_anchor"/>
</dbReference>
<feature type="transmembrane region" description="Helical" evidence="8">
    <location>
        <begin position="1236"/>
        <end position="1253"/>
    </location>
</feature>
<dbReference type="InterPro" id="IPR013783">
    <property type="entry name" value="Ig-like_fold"/>
</dbReference>
<gene>
    <name evidence="11" type="ORF">GCM10010912_28700</name>
</gene>
<dbReference type="Pfam" id="PF17802">
    <property type="entry name" value="SpaA"/>
    <property type="match status" value="1"/>
</dbReference>
<dbReference type="EMBL" id="BMKR01000010">
    <property type="protein sequence ID" value="GGF81857.1"/>
    <property type="molecule type" value="Genomic_DNA"/>
</dbReference>
<keyword evidence="12" id="KW-1185">Reference proteome</keyword>
<evidence type="ECO:0000256" key="1">
    <source>
        <dbReference type="ARBA" id="ARBA00004168"/>
    </source>
</evidence>
<dbReference type="Gene3D" id="2.60.40.1280">
    <property type="match status" value="1"/>
</dbReference>
<keyword evidence="6" id="KW-0572">Peptidoglycan-anchor</keyword>
<keyword evidence="5 9" id="KW-0732">Signal</keyword>
<evidence type="ECO:0000256" key="9">
    <source>
        <dbReference type="SAM" id="SignalP"/>
    </source>
</evidence>
<evidence type="ECO:0000256" key="8">
    <source>
        <dbReference type="SAM" id="Phobius"/>
    </source>
</evidence>
<organism evidence="11 12">
    <name type="scientific">Paenibacillus albidus</name>
    <dbReference type="NCBI Taxonomy" id="2041023"/>
    <lineage>
        <taxon>Bacteria</taxon>
        <taxon>Bacillati</taxon>
        <taxon>Bacillota</taxon>
        <taxon>Bacilli</taxon>
        <taxon>Bacillales</taxon>
        <taxon>Paenibacillaceae</taxon>
        <taxon>Paenibacillus</taxon>
    </lineage>
</organism>
<reference evidence="11" key="2">
    <citation type="submission" date="2020-09" db="EMBL/GenBank/DDBJ databases">
        <authorList>
            <person name="Sun Q."/>
            <person name="Zhou Y."/>
        </authorList>
    </citation>
    <scope>NUCLEOTIDE SEQUENCE</scope>
    <source>
        <strain evidence="11">CGMCC 1.16134</strain>
    </source>
</reference>
<evidence type="ECO:0000313" key="12">
    <source>
        <dbReference type="Proteomes" id="UP000637643"/>
    </source>
</evidence>
<dbReference type="Proteomes" id="UP000637643">
    <property type="component" value="Unassembled WGS sequence"/>
</dbReference>